<sequence>MSKPSLGVLIAAGIGLGGLGFVILLVLMILLHTGSAPAIEVTAVYTVIPAPTSTSLPDAFQAPTATSTIDPLLNPTGIRLGGYVQVYGTGGEGLRLRMKPGTSSAVMFLAMEEEVFQVLDGPVPADGYVWWYLQAPYDKNRSGWAAADFLKIVELTPQP</sequence>
<dbReference type="RefSeq" id="WP_315623924.1">
    <property type="nucleotide sequence ID" value="NZ_JAUHMF010000001.1"/>
</dbReference>
<dbReference type="Proteomes" id="UP001254165">
    <property type="component" value="Unassembled WGS sequence"/>
</dbReference>
<name>A0ABU3NK89_9CHLR</name>
<dbReference type="EMBL" id="JAUHMF010000001">
    <property type="protein sequence ID" value="MDT8897271.1"/>
    <property type="molecule type" value="Genomic_DNA"/>
</dbReference>
<keyword evidence="1" id="KW-0812">Transmembrane</keyword>
<organism evidence="2 3">
    <name type="scientific">Thermanaerothrix solaris</name>
    <dbReference type="NCBI Taxonomy" id="3058434"/>
    <lineage>
        <taxon>Bacteria</taxon>
        <taxon>Bacillati</taxon>
        <taxon>Chloroflexota</taxon>
        <taxon>Anaerolineae</taxon>
        <taxon>Anaerolineales</taxon>
        <taxon>Anaerolineaceae</taxon>
        <taxon>Thermanaerothrix</taxon>
    </lineage>
</organism>
<evidence type="ECO:0000256" key="1">
    <source>
        <dbReference type="SAM" id="Phobius"/>
    </source>
</evidence>
<comment type="caution">
    <text evidence="2">The sequence shown here is derived from an EMBL/GenBank/DDBJ whole genome shotgun (WGS) entry which is preliminary data.</text>
</comment>
<feature type="transmembrane region" description="Helical" evidence="1">
    <location>
        <begin position="6"/>
        <end position="31"/>
    </location>
</feature>
<evidence type="ECO:0000313" key="2">
    <source>
        <dbReference type="EMBL" id="MDT8897271.1"/>
    </source>
</evidence>
<gene>
    <name evidence="2" type="ORF">QYE77_03260</name>
</gene>
<reference evidence="2 3" key="1">
    <citation type="submission" date="2023-07" db="EMBL/GenBank/DDBJ databases">
        <title>Novel species of Thermanaerothrix with wide hydrolytic capabilities.</title>
        <authorList>
            <person name="Zayulina K.S."/>
            <person name="Podosokorskaya O.A."/>
            <person name="Elcheninov A.G."/>
        </authorList>
    </citation>
    <scope>NUCLEOTIDE SEQUENCE [LARGE SCALE GENOMIC DNA]</scope>
    <source>
        <strain evidence="2 3">4228-RoL</strain>
    </source>
</reference>
<protein>
    <submittedName>
        <fullName evidence="2">SH3 domain-containing protein</fullName>
    </submittedName>
</protein>
<proteinExistence type="predicted"/>
<evidence type="ECO:0000313" key="3">
    <source>
        <dbReference type="Proteomes" id="UP001254165"/>
    </source>
</evidence>
<keyword evidence="3" id="KW-1185">Reference proteome</keyword>
<dbReference type="Gene3D" id="2.30.30.40">
    <property type="entry name" value="SH3 Domains"/>
    <property type="match status" value="1"/>
</dbReference>
<accession>A0ABU3NK89</accession>
<keyword evidence="1" id="KW-1133">Transmembrane helix</keyword>
<keyword evidence="1" id="KW-0472">Membrane</keyword>